<sequence>MIILDTNVLSEALRPDPDRRAMERLASQPRSSLLTTAITRGELLYGVLLLPQGQRKHGLLAAVQAILDIDMAGRVLEFDNGAADAYAQIAAARRQSGRPISQFDAMIAAIARSRGASLATRNVRDFADCGVTVIDPWQR</sequence>
<name>A0A1H3PUS1_9BURK</name>
<evidence type="ECO:0000256" key="8">
    <source>
        <dbReference type="HAMAP-Rule" id="MF_00265"/>
    </source>
</evidence>
<keyword evidence="8" id="KW-0800">Toxin</keyword>
<dbReference type="PANTHER" id="PTHR33653:SF1">
    <property type="entry name" value="RIBONUCLEASE VAPC2"/>
    <property type="match status" value="1"/>
</dbReference>
<dbReference type="CDD" id="cd18731">
    <property type="entry name" value="PIN_NgFitB-like"/>
    <property type="match status" value="1"/>
</dbReference>
<dbReference type="GO" id="GO:0090729">
    <property type="term" value="F:toxin activity"/>
    <property type="evidence" value="ECO:0007669"/>
    <property type="project" value="UniProtKB-KW"/>
</dbReference>
<dbReference type="EMBL" id="FNPE01000011">
    <property type="protein sequence ID" value="SDZ04796.1"/>
    <property type="molecule type" value="Genomic_DNA"/>
</dbReference>
<comment type="function">
    <text evidence="8">Toxic component of a toxin-antitoxin (TA) system. An RNase.</text>
</comment>
<evidence type="ECO:0000256" key="1">
    <source>
        <dbReference type="ARBA" id="ARBA00001946"/>
    </source>
</evidence>
<feature type="domain" description="PIN" evidence="9">
    <location>
        <begin position="2"/>
        <end position="126"/>
    </location>
</feature>
<dbReference type="InterPro" id="IPR029060">
    <property type="entry name" value="PIN-like_dom_sf"/>
</dbReference>
<feature type="binding site" evidence="8">
    <location>
        <position position="5"/>
    </location>
    <ligand>
        <name>Mg(2+)</name>
        <dbReference type="ChEBI" id="CHEBI:18420"/>
    </ligand>
</feature>
<evidence type="ECO:0000313" key="10">
    <source>
        <dbReference type="EMBL" id="SDZ04796.1"/>
    </source>
</evidence>
<dbReference type="GO" id="GO:0000287">
    <property type="term" value="F:magnesium ion binding"/>
    <property type="evidence" value="ECO:0007669"/>
    <property type="project" value="UniProtKB-UniRule"/>
</dbReference>
<dbReference type="GO" id="GO:0004540">
    <property type="term" value="F:RNA nuclease activity"/>
    <property type="evidence" value="ECO:0007669"/>
    <property type="project" value="InterPro"/>
</dbReference>
<evidence type="ECO:0000256" key="5">
    <source>
        <dbReference type="ARBA" id="ARBA00022801"/>
    </source>
</evidence>
<accession>A0A1H3PUS1</accession>
<comment type="cofactor">
    <cofactor evidence="1 8">
        <name>Mg(2+)</name>
        <dbReference type="ChEBI" id="CHEBI:18420"/>
    </cofactor>
</comment>
<proteinExistence type="inferred from homology"/>
<dbReference type="Gene3D" id="3.40.50.1010">
    <property type="entry name" value="5'-nuclease"/>
    <property type="match status" value="1"/>
</dbReference>
<comment type="similarity">
    <text evidence="7 8">Belongs to the PINc/VapC protein family.</text>
</comment>
<dbReference type="EC" id="3.1.-.-" evidence="8"/>
<keyword evidence="6 8" id="KW-0460">Magnesium</keyword>
<evidence type="ECO:0000256" key="7">
    <source>
        <dbReference type="ARBA" id="ARBA00038093"/>
    </source>
</evidence>
<dbReference type="HAMAP" id="MF_00265">
    <property type="entry name" value="VapC_Nob1"/>
    <property type="match status" value="1"/>
</dbReference>
<dbReference type="Pfam" id="PF01850">
    <property type="entry name" value="PIN"/>
    <property type="match status" value="1"/>
</dbReference>
<keyword evidence="5 8" id="KW-0378">Hydrolase</keyword>
<dbReference type="SUPFAM" id="SSF88723">
    <property type="entry name" value="PIN domain-like"/>
    <property type="match status" value="1"/>
</dbReference>
<dbReference type="Proteomes" id="UP000183417">
    <property type="component" value="Unassembled WGS sequence"/>
</dbReference>
<keyword evidence="2 8" id="KW-1277">Toxin-antitoxin system</keyword>
<protein>
    <recommendedName>
        <fullName evidence="8">Ribonuclease VapC</fullName>
        <shortName evidence="8">RNase VapC</shortName>
        <ecNumber evidence="8">3.1.-.-</ecNumber>
    </recommendedName>
    <alternativeName>
        <fullName evidence="8">Toxin VapC</fullName>
    </alternativeName>
</protein>
<gene>
    <name evidence="8" type="primary">vapC</name>
    <name evidence="10" type="ORF">SAMN05421547_11169</name>
</gene>
<evidence type="ECO:0000256" key="6">
    <source>
        <dbReference type="ARBA" id="ARBA00022842"/>
    </source>
</evidence>
<evidence type="ECO:0000256" key="2">
    <source>
        <dbReference type="ARBA" id="ARBA00022649"/>
    </source>
</evidence>
<dbReference type="InterPro" id="IPR002716">
    <property type="entry name" value="PIN_dom"/>
</dbReference>
<dbReference type="AlphaFoldDB" id="A0A1H3PUS1"/>
<organism evidence="10 11">
    <name type="scientific">Delftia lacustris</name>
    <dbReference type="NCBI Taxonomy" id="558537"/>
    <lineage>
        <taxon>Bacteria</taxon>
        <taxon>Pseudomonadati</taxon>
        <taxon>Pseudomonadota</taxon>
        <taxon>Betaproteobacteria</taxon>
        <taxon>Burkholderiales</taxon>
        <taxon>Comamonadaceae</taxon>
        <taxon>Delftia</taxon>
    </lineage>
</organism>
<dbReference type="RefSeq" id="WP_074922608.1">
    <property type="nucleotide sequence ID" value="NZ_CP141274.1"/>
</dbReference>
<dbReference type="GO" id="GO:0016787">
    <property type="term" value="F:hydrolase activity"/>
    <property type="evidence" value="ECO:0007669"/>
    <property type="project" value="UniProtKB-KW"/>
</dbReference>
<evidence type="ECO:0000256" key="3">
    <source>
        <dbReference type="ARBA" id="ARBA00022722"/>
    </source>
</evidence>
<feature type="binding site" evidence="8">
    <location>
        <position position="104"/>
    </location>
    <ligand>
        <name>Mg(2+)</name>
        <dbReference type="ChEBI" id="CHEBI:18420"/>
    </ligand>
</feature>
<dbReference type="InterPro" id="IPR050556">
    <property type="entry name" value="Type_II_TA_system_RNase"/>
</dbReference>
<dbReference type="PANTHER" id="PTHR33653">
    <property type="entry name" value="RIBONUCLEASE VAPC2"/>
    <property type="match status" value="1"/>
</dbReference>
<dbReference type="InterPro" id="IPR022907">
    <property type="entry name" value="VapC_family"/>
</dbReference>
<reference evidence="10 11" key="1">
    <citation type="submission" date="2016-10" db="EMBL/GenBank/DDBJ databases">
        <authorList>
            <person name="de Groot N.N."/>
        </authorList>
    </citation>
    <scope>NUCLEOTIDE SEQUENCE [LARGE SCALE GENOMIC DNA]</scope>
    <source>
        <strain evidence="10 11">LMG 24775</strain>
    </source>
</reference>
<evidence type="ECO:0000256" key="4">
    <source>
        <dbReference type="ARBA" id="ARBA00022723"/>
    </source>
</evidence>
<keyword evidence="3 8" id="KW-0540">Nuclease</keyword>
<dbReference type="GeneID" id="94689695"/>
<evidence type="ECO:0000259" key="9">
    <source>
        <dbReference type="Pfam" id="PF01850"/>
    </source>
</evidence>
<keyword evidence="4 8" id="KW-0479">Metal-binding</keyword>
<evidence type="ECO:0000313" key="11">
    <source>
        <dbReference type="Proteomes" id="UP000183417"/>
    </source>
</evidence>